<evidence type="ECO:0000313" key="3">
    <source>
        <dbReference type="Proteomes" id="UP001262754"/>
    </source>
</evidence>
<dbReference type="Proteomes" id="UP001262754">
    <property type="component" value="Unassembled WGS sequence"/>
</dbReference>
<dbReference type="RefSeq" id="WP_310034945.1">
    <property type="nucleotide sequence ID" value="NZ_JAVDRL010000016.1"/>
</dbReference>
<dbReference type="Pfam" id="PF18974">
    <property type="entry name" value="DUF5710"/>
    <property type="match status" value="1"/>
</dbReference>
<accession>A0ABU1N647</accession>
<name>A0ABU1N647_9CAUL</name>
<keyword evidence="3" id="KW-1185">Reference proteome</keyword>
<proteinExistence type="predicted"/>
<evidence type="ECO:0000259" key="1">
    <source>
        <dbReference type="Pfam" id="PF18974"/>
    </source>
</evidence>
<dbReference type="InterPro" id="IPR043764">
    <property type="entry name" value="DUF5710"/>
</dbReference>
<feature type="domain" description="DUF5710" evidence="1">
    <location>
        <begin position="1"/>
        <end position="43"/>
    </location>
</feature>
<reference evidence="2 3" key="1">
    <citation type="submission" date="2023-07" db="EMBL/GenBank/DDBJ databases">
        <title>Sorghum-associated microbial communities from plants grown in Nebraska, USA.</title>
        <authorList>
            <person name="Schachtman D."/>
        </authorList>
    </citation>
    <scope>NUCLEOTIDE SEQUENCE [LARGE SCALE GENOMIC DNA]</scope>
    <source>
        <strain evidence="2 3">DS2154</strain>
    </source>
</reference>
<comment type="caution">
    <text evidence="2">The sequence shown here is derived from an EMBL/GenBank/DDBJ whole genome shotgun (WGS) entry which is preliminary data.</text>
</comment>
<dbReference type="EMBL" id="JAVDRL010000016">
    <property type="protein sequence ID" value="MDR6533903.1"/>
    <property type="molecule type" value="Genomic_DNA"/>
</dbReference>
<sequence length="247" mass="27179">MDLKVPYAEKDQAEALGARWEASRRCWYVPDGVDLLPFRRWFPEQDPGLPGLNLRSLETYVVTATHRCWRCQQDTVVAGFLMAPGFEDFSVWQDDPEGQGHWGGGEGWRFAFHVDALPSPIAAQAIMRAPRYRRAFSQATRSAYWANHCPACEAQQSDSRLFEEAGGPFVPREDGDWSGHRAVRVKGAFAAAGSFGRAIDDATAIPGVRAGSAPSPSVAIAARPNADARGFSILSRLRRWLGWASSG</sequence>
<evidence type="ECO:0000313" key="2">
    <source>
        <dbReference type="EMBL" id="MDR6533903.1"/>
    </source>
</evidence>
<protein>
    <recommendedName>
        <fullName evidence="1">DUF5710 domain-containing protein</fullName>
    </recommendedName>
</protein>
<organism evidence="2 3">
    <name type="scientific">Caulobacter rhizosphaerae</name>
    <dbReference type="NCBI Taxonomy" id="2010972"/>
    <lineage>
        <taxon>Bacteria</taxon>
        <taxon>Pseudomonadati</taxon>
        <taxon>Pseudomonadota</taxon>
        <taxon>Alphaproteobacteria</taxon>
        <taxon>Caulobacterales</taxon>
        <taxon>Caulobacteraceae</taxon>
        <taxon>Caulobacter</taxon>
    </lineage>
</organism>
<gene>
    <name evidence="2" type="ORF">J2800_004673</name>
</gene>